<keyword evidence="2" id="KW-1133">Transmembrane helix</keyword>
<dbReference type="AlphaFoldDB" id="A0A9W6BNW3"/>
<evidence type="ECO:0000256" key="1">
    <source>
        <dbReference type="SAM" id="MobiDB-lite"/>
    </source>
</evidence>
<evidence type="ECO:0000313" key="4">
    <source>
        <dbReference type="Proteomes" id="UP001165080"/>
    </source>
</evidence>
<feature type="region of interest" description="Disordered" evidence="1">
    <location>
        <begin position="34"/>
        <end position="76"/>
    </location>
</feature>
<evidence type="ECO:0000256" key="2">
    <source>
        <dbReference type="SAM" id="Phobius"/>
    </source>
</evidence>
<name>A0A9W6BNW3_9CHLO</name>
<keyword evidence="2" id="KW-0812">Transmembrane</keyword>
<protein>
    <submittedName>
        <fullName evidence="3">Uncharacterized protein</fullName>
    </submittedName>
</protein>
<comment type="caution">
    <text evidence="3">The sequence shown here is derived from an EMBL/GenBank/DDBJ whole genome shotgun (WGS) entry which is preliminary data.</text>
</comment>
<sequence length="208" mass="21519">MHTAAGVHAAQHTDMWVAGGSGEEGMGMAGKLRAGSCESQEEEGGGVGEGGLSGAEEAVERAVGRRRAMQQNRGMRWGSSQAAAAAAAARDVLQVGSWGQRWHGACVYCWPVETLAVGFGARRDGPGVGSHVTAAHLSARIGAGPGPRLEWSAGDAEEVRWWLVVDAVLAAVVVAVGRAPHCSAFVAIRVLGFVVVASLDPYITFYIG</sequence>
<feature type="transmembrane region" description="Helical" evidence="2">
    <location>
        <begin position="186"/>
        <end position="207"/>
    </location>
</feature>
<gene>
    <name evidence="3" type="primary">PLESTB001594</name>
    <name evidence="3" type="ORF">PLESTB_001018700</name>
</gene>
<keyword evidence="4" id="KW-1185">Reference proteome</keyword>
<reference evidence="3 4" key="1">
    <citation type="journal article" date="2023" name="Commun. Biol.">
        <title>Reorganization of the ancestral sex-determining regions during the evolution of trioecy in Pleodorina starrii.</title>
        <authorList>
            <person name="Takahashi K."/>
            <person name="Suzuki S."/>
            <person name="Kawai-Toyooka H."/>
            <person name="Yamamoto K."/>
            <person name="Hamaji T."/>
            <person name="Ootsuki R."/>
            <person name="Yamaguchi H."/>
            <person name="Kawachi M."/>
            <person name="Higashiyama T."/>
            <person name="Nozaki H."/>
        </authorList>
    </citation>
    <scope>NUCLEOTIDE SEQUENCE [LARGE SCALE GENOMIC DNA]</scope>
    <source>
        <strain evidence="3 4">NIES-4479</strain>
    </source>
</reference>
<accession>A0A9W6BNW3</accession>
<keyword evidence="2" id="KW-0472">Membrane</keyword>
<dbReference type="EMBL" id="BRXU01000013">
    <property type="protein sequence ID" value="GLC55721.1"/>
    <property type="molecule type" value="Genomic_DNA"/>
</dbReference>
<proteinExistence type="predicted"/>
<organism evidence="3 4">
    <name type="scientific">Pleodorina starrii</name>
    <dbReference type="NCBI Taxonomy" id="330485"/>
    <lineage>
        <taxon>Eukaryota</taxon>
        <taxon>Viridiplantae</taxon>
        <taxon>Chlorophyta</taxon>
        <taxon>core chlorophytes</taxon>
        <taxon>Chlorophyceae</taxon>
        <taxon>CS clade</taxon>
        <taxon>Chlamydomonadales</taxon>
        <taxon>Volvocaceae</taxon>
        <taxon>Pleodorina</taxon>
    </lineage>
</organism>
<evidence type="ECO:0000313" key="3">
    <source>
        <dbReference type="EMBL" id="GLC55721.1"/>
    </source>
</evidence>
<dbReference type="Proteomes" id="UP001165080">
    <property type="component" value="Unassembled WGS sequence"/>
</dbReference>